<gene>
    <name evidence="1" type="ORF">NYO99_17120</name>
</gene>
<keyword evidence="2" id="KW-1185">Reference proteome</keyword>
<proteinExistence type="predicted"/>
<dbReference type="EMBL" id="JAPPUY010000004">
    <property type="protein sequence ID" value="MCY4746701.1"/>
    <property type="molecule type" value="Genomic_DNA"/>
</dbReference>
<evidence type="ECO:0000313" key="2">
    <source>
        <dbReference type="Proteomes" id="UP001076464"/>
    </source>
</evidence>
<organism evidence="1 2">
    <name type="scientific">Roseateles hydrophilus</name>
    <dbReference type="NCBI Taxonomy" id="2975054"/>
    <lineage>
        <taxon>Bacteria</taxon>
        <taxon>Pseudomonadati</taxon>
        <taxon>Pseudomonadota</taxon>
        <taxon>Betaproteobacteria</taxon>
        <taxon>Burkholderiales</taxon>
        <taxon>Sphaerotilaceae</taxon>
        <taxon>Roseateles</taxon>
    </lineage>
</organism>
<reference evidence="1" key="1">
    <citation type="submission" date="2022-08" db="EMBL/GenBank/DDBJ databases">
        <title>Genome sequencing of Pelomonas sp. UHG3.</title>
        <authorList>
            <person name="So Y."/>
        </authorList>
    </citation>
    <scope>NUCLEOTIDE SEQUENCE</scope>
    <source>
        <strain evidence="1">UHG3</strain>
    </source>
</reference>
<accession>A0ACC6CE31</accession>
<sequence length="438" mass="47878">MSTSDAKRAAVPLFRPEVGEAQQAQWLGSIRVGRPLSFSLATGAAFAMAALLFAFAFWGTFSRKATVRGLLLPTGGLITIKTPQAGVIAEVLVNEGDLVSAGQPLLRVRSQRITAAGDLGVLNDHALRSRRASIDSERRLTEQSLLQRRESLQQRMQSLQAEERQALSELETHQLRLQLARKTVERQQQLANDGFVAAAQVQSRQEELLDIELRVRNAERNLQALTRDRQGVNADLQALVMQIRANLEQLDRTRAALDQEAVEADGRNGLTVTATKDGHVSAITLEVGQSVQPGQTLLSLVPKSAADPASRDVSELQAQLFAPSRTSAFVRTGQKVWLRYAGFPYQKFGMASGEVIEVSRSPIAASDLPAGQALSTEAAEALYRITVRLSSQTVMAYGQAIPLTTGMRLDADILQEQRRIWEWLLEPVLSIAKSGIGR</sequence>
<protein>
    <submittedName>
        <fullName evidence="1">HlyD family efflux transporter periplasmic adaptor subunit</fullName>
    </submittedName>
</protein>
<evidence type="ECO:0000313" key="1">
    <source>
        <dbReference type="EMBL" id="MCY4746701.1"/>
    </source>
</evidence>
<dbReference type="Proteomes" id="UP001076464">
    <property type="component" value="Unassembled WGS sequence"/>
</dbReference>
<name>A0ACC6CE31_9BURK</name>
<comment type="caution">
    <text evidence="1">The sequence shown here is derived from an EMBL/GenBank/DDBJ whole genome shotgun (WGS) entry which is preliminary data.</text>
</comment>